<dbReference type="CDD" id="cd19670">
    <property type="entry name" value="UBR-box_UBR1_2_3"/>
    <property type="match status" value="1"/>
</dbReference>
<keyword evidence="10" id="KW-1185">Reference proteome</keyword>
<reference evidence="9" key="1">
    <citation type="submission" date="2016-10" db="EMBL/GenBank/DDBJ databases">
        <authorList>
            <person name="Benchimol M."/>
            <person name="Almeida L.G."/>
            <person name="Vasconcelos A.T."/>
            <person name="Perreira-Neves A."/>
            <person name="Rosa I.A."/>
            <person name="Tasca T."/>
            <person name="Bogo M.R."/>
            <person name="de Souza W."/>
        </authorList>
    </citation>
    <scope>NUCLEOTIDE SEQUENCE [LARGE SCALE GENOMIC DNA]</scope>
    <source>
        <strain evidence="9">K</strain>
    </source>
</reference>
<dbReference type="UniPathway" id="UPA00143"/>
<keyword evidence="1 6" id="KW-0479">Metal-binding</keyword>
<dbReference type="GO" id="GO:0016567">
    <property type="term" value="P:protein ubiquitination"/>
    <property type="evidence" value="ECO:0007669"/>
    <property type="project" value="UniProtKB-UniRule"/>
</dbReference>
<dbReference type="PROSITE" id="PS51157">
    <property type="entry name" value="ZF_UBR"/>
    <property type="match status" value="1"/>
</dbReference>
<comment type="function">
    <text evidence="6">Ubiquitin ligase protein which is a component of the N-end rule pathway. Recognizes and binds to proteins bearing specific N-terminal residues that are destabilizing according to the N-end rule, leading to their ubiquitination and subsequent degradation.</text>
</comment>
<dbReference type="RefSeq" id="XP_068366295.1">
    <property type="nucleotide sequence ID" value="XM_068499216.1"/>
</dbReference>
<dbReference type="PANTHER" id="PTHR21497">
    <property type="entry name" value="UBIQUITIN LIGASE E3 ALPHA-RELATED"/>
    <property type="match status" value="1"/>
</dbReference>
<evidence type="ECO:0000256" key="4">
    <source>
        <dbReference type="PROSITE-ProRule" id="PRU00175"/>
    </source>
</evidence>
<dbReference type="PROSITE" id="PS50089">
    <property type="entry name" value="ZF_RING_2"/>
    <property type="match status" value="1"/>
</dbReference>
<name>A0A1J4KPE2_9EUKA</name>
<dbReference type="OrthoDB" id="2020519at2759"/>
<dbReference type="GO" id="GO:0008270">
    <property type="term" value="F:zinc ion binding"/>
    <property type="evidence" value="ECO:0007669"/>
    <property type="project" value="UniProtKB-UniRule"/>
</dbReference>
<comment type="caution">
    <text evidence="9">The sequence shown here is derived from an EMBL/GenBank/DDBJ whole genome shotgun (WGS) entry which is preliminary data.</text>
</comment>
<sequence>MQFKFLSEWFHFFIEIGVSGLISRLPMTSFSDFIDKQIKNQIMTYRNDINSCIEYCKSILSNSHFSNFDDWQMFFQNNCNKSTCCCSWSKPTIFAKCLDCQIQENSALCLKCFINGHHENHSAFLVHGSLGNCDCGNQYYMNRQGFCKHHSRFDFSFDNFIDKEMQIKFVTVFYTLIELSNKTAVDFLKELVLLGDSMKRCCSISISLYEEEFYERFFLSPLNSNRFDIEFINSFHNLLSSLANDVHFLKFYTILIVKNYPKFIDFLIQTFQSNVPRYKVEQIKIITSIFYHSFTPILQELIEEHFLDNWIYIFAYSLKKLYSTICGTFKYSNYLDMQVEYHFNNMITLVTYGLKTKNTSSKAIHYLLNEISEILLIPSSLFSFHRSFDSKVNDFNFKAKTGHTLFAIFIQLINSIGTSNIYSEMPLKILMNEIYKTKNSENNCCVLSRECVLTPYYPLYLLAVQSIRSITELIRICSHYIKYYDIEPYHICSIPLKWIAASMYSYFDMYSYNSQSFYISTVSTFYRINIPEKLIPSFSLIQKMFSISHDKNIFLKYVIRVFGLINHREKQDSKVKKQKNILFATLHFVSCLLFDHSCLKNDLKTVKRNLVITELKKEGGSISLEQIKNVLWKNVSREKEFRKDLHQYTNLFQSRKESFFKIKENVIWNPIIPYGKPTDILQIYSQFPSNQLVDFPLYYENEFTENKTNFETEFIIKNIKNGLKTKIIYGLIYHTLYLGTSKNKIDSGSIQLALNFLIQIKHTFHIKLDANSSHFYCNEEIHVDCLEDLIEKVSNEFEIFFFTKITYMSCEYSQNIYDILVNLGEIGKLAMKSLNLENKSNSNQKYNDLTMKKKTNLLKQQILNDFLIRQNSFDFEKDDPNINCDCLICHSAESEDILVYPVYSFLSVIPNYPDKNSYLYHSLYTCGHVFHKMCIKNERYHCCPLDKNIRNCFLPKIDKQWNEDINISEKELIKQFFTDILGENSIKWLDTMLISFVGEIKLLELCSRTHEDVVFRNNKLILLHYLFISIWKYHHFESHHVTIQTDDPLMHFIKQLILTNNPSKNYFDIVSEIIKNISSNYLYKMLKYVFLMEVILNFSFEKDSFLDFEEDFLSFENLCLKYNPYLKQIKIEIDFMNPKLLPFQFLVNLPTNFLHFMKDPFNVDISNSLTSIAICLLTGDIVSNGTSNNPNLSYKDIKELGEKMKGSYSIFLQLTGELASIPFIYDFSNNKTIKLRSFYVDSFGDEDEGLKKGEILRLDSNKLKELIVLLLSSEWTDYYHR</sequence>
<evidence type="ECO:0000313" key="9">
    <source>
        <dbReference type="EMBL" id="OHT13159.1"/>
    </source>
</evidence>
<evidence type="ECO:0000256" key="6">
    <source>
        <dbReference type="RuleBase" id="RU366018"/>
    </source>
</evidence>
<keyword evidence="6" id="KW-0833">Ubl conjugation pathway</keyword>
<evidence type="ECO:0000313" key="10">
    <source>
        <dbReference type="Proteomes" id="UP000179807"/>
    </source>
</evidence>
<evidence type="ECO:0000256" key="2">
    <source>
        <dbReference type="ARBA" id="ARBA00022771"/>
    </source>
</evidence>
<dbReference type="EC" id="2.3.2.27" evidence="6"/>
<evidence type="ECO:0000259" key="8">
    <source>
        <dbReference type="PROSITE" id="PS51157"/>
    </source>
</evidence>
<dbReference type="GeneID" id="94833920"/>
<organism evidence="9 10">
    <name type="scientific">Tritrichomonas foetus</name>
    <dbReference type="NCBI Taxonomy" id="1144522"/>
    <lineage>
        <taxon>Eukaryota</taxon>
        <taxon>Metamonada</taxon>
        <taxon>Parabasalia</taxon>
        <taxon>Tritrichomonadida</taxon>
        <taxon>Tritrichomonadidae</taxon>
        <taxon>Tritrichomonas</taxon>
    </lineage>
</organism>
<dbReference type="InterPro" id="IPR039164">
    <property type="entry name" value="UBR1-like"/>
</dbReference>
<dbReference type="Gene3D" id="2.10.110.30">
    <property type="match status" value="1"/>
</dbReference>
<keyword evidence="6" id="KW-0808">Transferase</keyword>
<proteinExistence type="inferred from homology"/>
<feature type="zinc finger region" description="UBR-type" evidence="5">
    <location>
        <begin position="82"/>
        <end position="152"/>
    </location>
</feature>
<evidence type="ECO:0000256" key="1">
    <source>
        <dbReference type="ARBA" id="ARBA00022723"/>
    </source>
</evidence>
<dbReference type="InterPro" id="IPR001841">
    <property type="entry name" value="Znf_RING"/>
</dbReference>
<dbReference type="EMBL" id="MLAK01000547">
    <property type="protein sequence ID" value="OHT13159.1"/>
    <property type="molecule type" value="Genomic_DNA"/>
</dbReference>
<evidence type="ECO:0000256" key="5">
    <source>
        <dbReference type="PROSITE-ProRule" id="PRU00508"/>
    </source>
</evidence>
<comment type="similarity">
    <text evidence="6">Belongs to the E3 ubiquitin-protein ligase UBR1-like family.</text>
</comment>
<accession>A0A1J4KPE2</accession>
<dbReference type="Pfam" id="PF02207">
    <property type="entry name" value="zf-UBR"/>
    <property type="match status" value="1"/>
</dbReference>
<comment type="pathway">
    <text evidence="6">Protein modification; protein ubiquitination.</text>
</comment>
<dbReference type="GO" id="GO:0071596">
    <property type="term" value="P:ubiquitin-dependent protein catabolic process via the N-end rule pathway"/>
    <property type="evidence" value="ECO:0007669"/>
    <property type="project" value="UniProtKB-UniRule"/>
</dbReference>
<dbReference type="GO" id="GO:0061630">
    <property type="term" value="F:ubiquitin protein ligase activity"/>
    <property type="evidence" value="ECO:0007669"/>
    <property type="project" value="UniProtKB-UniRule"/>
</dbReference>
<keyword evidence="2 4" id="KW-0863">Zinc-finger</keyword>
<dbReference type="InterPro" id="IPR009030">
    <property type="entry name" value="Growth_fac_rcpt_cys_sf"/>
</dbReference>
<gene>
    <name evidence="9" type="ORF">TRFO_16826</name>
</gene>
<evidence type="ECO:0000259" key="7">
    <source>
        <dbReference type="PROSITE" id="PS50089"/>
    </source>
</evidence>
<protein>
    <recommendedName>
        <fullName evidence="6">E3 ubiquitin-protein ligase</fullName>
        <ecNumber evidence="6">2.3.2.27</ecNumber>
    </recommendedName>
</protein>
<feature type="domain" description="RING-type" evidence="7">
    <location>
        <begin position="886"/>
        <end position="947"/>
    </location>
</feature>
<dbReference type="InterPro" id="IPR003126">
    <property type="entry name" value="Znf_UBR"/>
</dbReference>
<comment type="catalytic activity">
    <reaction evidence="6">
        <text>S-ubiquitinyl-[E2 ubiquitin-conjugating enzyme]-L-cysteine + [acceptor protein]-L-lysine = [E2 ubiquitin-conjugating enzyme]-L-cysteine + N(6)-ubiquitinyl-[acceptor protein]-L-lysine.</text>
        <dbReference type="EC" id="2.3.2.27"/>
    </reaction>
</comment>
<dbReference type="VEuPathDB" id="TrichDB:TRFO_16826"/>
<dbReference type="PANTHER" id="PTHR21497:SF24">
    <property type="entry name" value="E3 UBIQUITIN-PROTEIN LIGASE UBR1"/>
    <property type="match status" value="1"/>
</dbReference>
<dbReference type="SUPFAM" id="SSF57184">
    <property type="entry name" value="Growth factor receptor domain"/>
    <property type="match status" value="1"/>
</dbReference>
<dbReference type="GO" id="GO:0005737">
    <property type="term" value="C:cytoplasm"/>
    <property type="evidence" value="ECO:0007669"/>
    <property type="project" value="TreeGrafter"/>
</dbReference>
<feature type="domain" description="UBR-type" evidence="8">
    <location>
        <begin position="82"/>
        <end position="152"/>
    </location>
</feature>
<dbReference type="SMART" id="SM00396">
    <property type="entry name" value="ZnF_UBR1"/>
    <property type="match status" value="1"/>
</dbReference>
<dbReference type="GO" id="GO:0000151">
    <property type="term" value="C:ubiquitin ligase complex"/>
    <property type="evidence" value="ECO:0007669"/>
    <property type="project" value="TreeGrafter"/>
</dbReference>
<dbReference type="Proteomes" id="UP000179807">
    <property type="component" value="Unassembled WGS sequence"/>
</dbReference>
<keyword evidence="3 6" id="KW-0862">Zinc</keyword>
<evidence type="ECO:0000256" key="3">
    <source>
        <dbReference type="ARBA" id="ARBA00022833"/>
    </source>
</evidence>